<dbReference type="InterPro" id="IPR027396">
    <property type="entry name" value="DsrEFH-like"/>
</dbReference>
<name>A0ABZ0ZNR2_9ACTN</name>
<evidence type="ECO:0000313" key="2">
    <source>
        <dbReference type="Proteomes" id="UP001327225"/>
    </source>
</evidence>
<accession>A0ABZ0ZNR2</accession>
<dbReference type="Pfam" id="PF02635">
    <property type="entry name" value="DsrE"/>
    <property type="match status" value="1"/>
</dbReference>
<gene>
    <name evidence="1" type="ORF">SHK19_18590</name>
</gene>
<reference evidence="2" key="1">
    <citation type="submission" date="2023-12" db="EMBL/GenBank/DDBJ databases">
        <title>Novel species in genus Nocardioides.</title>
        <authorList>
            <person name="Zhou H."/>
        </authorList>
    </citation>
    <scope>NUCLEOTIDE SEQUENCE [LARGE SCALE GENOMIC DNA]</scope>
    <source>
        <strain evidence="2">HM61</strain>
    </source>
</reference>
<dbReference type="InterPro" id="IPR003787">
    <property type="entry name" value="Sulphur_relay_DsrE/F-like"/>
</dbReference>
<dbReference type="SUPFAM" id="SSF75169">
    <property type="entry name" value="DsrEFH-like"/>
    <property type="match status" value="1"/>
</dbReference>
<dbReference type="EMBL" id="CP141059">
    <property type="protein sequence ID" value="WQQ25963.1"/>
    <property type="molecule type" value="Genomic_DNA"/>
</dbReference>
<dbReference type="RefSeq" id="WP_322454913.1">
    <property type="nucleotide sequence ID" value="NZ_CP141059.1"/>
</dbReference>
<dbReference type="Gene3D" id="3.40.1260.10">
    <property type="entry name" value="DsrEFH-like"/>
    <property type="match status" value="1"/>
</dbReference>
<evidence type="ECO:0000313" key="1">
    <source>
        <dbReference type="EMBL" id="WQQ25963.1"/>
    </source>
</evidence>
<sequence length="120" mass="12230">MARELVVKVTCGTDAPERANQGFTVAATAAASGAAVSLWLTGEGAWLAVPGRAAELVLPLATPLPDLLASILELGSVTVCSQCAARREIGEADLLSGVRIAGAPVFVEEALREGAQALVY</sequence>
<dbReference type="Proteomes" id="UP001327225">
    <property type="component" value="Chromosome"/>
</dbReference>
<proteinExistence type="predicted"/>
<keyword evidence="2" id="KW-1185">Reference proteome</keyword>
<organism evidence="1 2">
    <name type="scientific">Nocardioides bizhenqiangii</name>
    <dbReference type="NCBI Taxonomy" id="3095076"/>
    <lineage>
        <taxon>Bacteria</taxon>
        <taxon>Bacillati</taxon>
        <taxon>Actinomycetota</taxon>
        <taxon>Actinomycetes</taxon>
        <taxon>Propionibacteriales</taxon>
        <taxon>Nocardioidaceae</taxon>
        <taxon>Nocardioides</taxon>
    </lineage>
</organism>
<protein>
    <submittedName>
        <fullName evidence="1">DsrE family protein</fullName>
    </submittedName>
</protein>